<gene>
    <name evidence="2" type="ORF">CGI_10006447</name>
</gene>
<accession>K1R8K2</accession>
<name>K1R8K2_MAGGI</name>
<comment type="similarity">
    <text evidence="1">Belongs to the UPF0047 family.</text>
</comment>
<reference evidence="2" key="1">
    <citation type="journal article" date="2012" name="Nature">
        <title>The oyster genome reveals stress adaptation and complexity of shell formation.</title>
        <authorList>
            <person name="Zhang G."/>
            <person name="Fang X."/>
            <person name="Guo X."/>
            <person name="Li L."/>
            <person name="Luo R."/>
            <person name="Xu F."/>
            <person name="Yang P."/>
            <person name="Zhang L."/>
            <person name="Wang X."/>
            <person name="Qi H."/>
            <person name="Xiong Z."/>
            <person name="Que H."/>
            <person name="Xie Y."/>
            <person name="Holland P.W."/>
            <person name="Paps J."/>
            <person name="Zhu Y."/>
            <person name="Wu F."/>
            <person name="Chen Y."/>
            <person name="Wang J."/>
            <person name="Peng C."/>
            <person name="Meng J."/>
            <person name="Yang L."/>
            <person name="Liu J."/>
            <person name="Wen B."/>
            <person name="Zhang N."/>
            <person name="Huang Z."/>
            <person name="Zhu Q."/>
            <person name="Feng Y."/>
            <person name="Mount A."/>
            <person name="Hedgecock D."/>
            <person name="Xu Z."/>
            <person name="Liu Y."/>
            <person name="Domazet-Loso T."/>
            <person name="Du Y."/>
            <person name="Sun X."/>
            <person name="Zhang S."/>
            <person name="Liu B."/>
            <person name="Cheng P."/>
            <person name="Jiang X."/>
            <person name="Li J."/>
            <person name="Fan D."/>
            <person name="Wang W."/>
            <person name="Fu W."/>
            <person name="Wang T."/>
            <person name="Wang B."/>
            <person name="Zhang J."/>
            <person name="Peng Z."/>
            <person name="Li Y."/>
            <person name="Li N."/>
            <person name="Wang J."/>
            <person name="Chen M."/>
            <person name="He Y."/>
            <person name="Tan F."/>
            <person name="Song X."/>
            <person name="Zheng Q."/>
            <person name="Huang R."/>
            <person name="Yang H."/>
            <person name="Du X."/>
            <person name="Chen L."/>
            <person name="Yang M."/>
            <person name="Gaffney P.M."/>
            <person name="Wang S."/>
            <person name="Luo L."/>
            <person name="She Z."/>
            <person name="Ming Y."/>
            <person name="Huang W."/>
            <person name="Zhang S."/>
            <person name="Huang B."/>
            <person name="Zhang Y."/>
            <person name="Qu T."/>
            <person name="Ni P."/>
            <person name="Miao G."/>
            <person name="Wang J."/>
            <person name="Wang Q."/>
            <person name="Steinberg C.E."/>
            <person name="Wang H."/>
            <person name="Li N."/>
            <person name="Qian L."/>
            <person name="Zhang G."/>
            <person name="Li Y."/>
            <person name="Yang H."/>
            <person name="Liu X."/>
            <person name="Wang J."/>
            <person name="Yin Y."/>
            <person name="Wang J."/>
        </authorList>
    </citation>
    <scope>NUCLEOTIDE SEQUENCE [LARGE SCALE GENOMIC DNA]</scope>
    <source>
        <strain evidence="2">05x7-T-G4-1.051#20</strain>
    </source>
</reference>
<organism evidence="2">
    <name type="scientific">Magallana gigas</name>
    <name type="common">Pacific oyster</name>
    <name type="synonym">Crassostrea gigas</name>
    <dbReference type="NCBI Taxonomy" id="29159"/>
    <lineage>
        <taxon>Eukaryota</taxon>
        <taxon>Metazoa</taxon>
        <taxon>Spiralia</taxon>
        <taxon>Lophotrochozoa</taxon>
        <taxon>Mollusca</taxon>
        <taxon>Bivalvia</taxon>
        <taxon>Autobranchia</taxon>
        <taxon>Pteriomorphia</taxon>
        <taxon>Ostreida</taxon>
        <taxon>Ostreoidea</taxon>
        <taxon>Ostreidae</taxon>
        <taxon>Magallana</taxon>
    </lineage>
</organism>
<protein>
    <submittedName>
        <fullName evidence="2">UPF0047 protein yjbQ</fullName>
    </submittedName>
</protein>
<dbReference type="InterPro" id="IPR035917">
    <property type="entry name" value="YjbQ-like_sf"/>
</dbReference>
<dbReference type="SUPFAM" id="SSF111038">
    <property type="entry name" value="YjbQ-like"/>
    <property type="match status" value="2"/>
</dbReference>
<dbReference type="PANTHER" id="PTHR30615">
    <property type="entry name" value="UNCHARACTERIZED PROTEIN YJBQ-RELATED"/>
    <property type="match status" value="1"/>
</dbReference>
<dbReference type="EMBL" id="JH817780">
    <property type="protein sequence ID" value="EKC30326.1"/>
    <property type="molecule type" value="Genomic_DNA"/>
</dbReference>
<dbReference type="NCBIfam" id="TIGR00149">
    <property type="entry name" value="TIGR00149_YjbQ"/>
    <property type="match status" value="1"/>
</dbReference>
<evidence type="ECO:0000313" key="2">
    <source>
        <dbReference type="EMBL" id="EKC30326.1"/>
    </source>
</evidence>
<dbReference type="PANTHER" id="PTHR30615:SF8">
    <property type="entry name" value="UPF0047 PROTEIN C4A8.02C"/>
    <property type="match status" value="1"/>
</dbReference>
<proteinExistence type="inferred from homology"/>
<dbReference type="Gene3D" id="2.60.120.460">
    <property type="entry name" value="YjbQ-like"/>
    <property type="match status" value="2"/>
</dbReference>
<evidence type="ECO:0000256" key="1">
    <source>
        <dbReference type="ARBA" id="ARBA00005534"/>
    </source>
</evidence>
<dbReference type="AlphaFoldDB" id="K1R8K2"/>
<sequence length="191" mass="21498">MSQSGEGSVWYQREIAISAKKRGCHLITDDVLHQVPEIQKIKIGTANVHIKHTSASLCLNENWDPDVRVDMEMMMNKLIPEYPLIDDCCRVDMEMMMNKLIPEVVKHTSASLCLNENWDPDVRQNGKEIFIDAINHSTPFKHSCEGPDDMPAHVKAAFIGTGVTIPISNGKFNLGTWQGLWLCEHRNSAGQ</sequence>
<dbReference type="HOGENOM" id="CLU_1422730_0_0_1"/>
<dbReference type="InParanoid" id="K1R8K2"/>
<dbReference type="InterPro" id="IPR001602">
    <property type="entry name" value="UPF0047_YjbQ-like"/>
</dbReference>
<dbReference type="Pfam" id="PF01894">
    <property type="entry name" value="YjbQ"/>
    <property type="match status" value="2"/>
</dbReference>